<organism evidence="5">
    <name type="scientific">Candidatus Fermentithermobacillus carboniphilus</name>
    <dbReference type="NCBI Taxonomy" id="3085328"/>
    <lineage>
        <taxon>Bacteria</taxon>
        <taxon>Bacillati</taxon>
        <taxon>Bacillota</taxon>
        <taxon>Candidatus Fermentithermobacillia</taxon>
        <taxon>Candidatus Fermentithermobacillales</taxon>
        <taxon>Candidatus Fermentithermobacillaceae</taxon>
        <taxon>Candidatus Fermentithermobacillus</taxon>
    </lineage>
</organism>
<dbReference type="InterPro" id="IPR052379">
    <property type="entry name" value="Type_VII_TA_RNase"/>
</dbReference>
<keyword evidence="2" id="KW-0540">Nuclease</keyword>
<evidence type="ECO:0000256" key="4">
    <source>
        <dbReference type="ARBA" id="ARBA00024207"/>
    </source>
</evidence>
<reference evidence="5" key="2">
    <citation type="journal article" date="2023" name="Biology">
        <title>Prokaryotic Life Associated with Coal-Fire Gas Vents Revealed by Metagenomics.</title>
        <authorList>
            <person name="Kadnikov V.V."/>
            <person name="Mardanov A.V."/>
            <person name="Beletsky A.V."/>
            <person name="Karnachuk O.V."/>
            <person name="Ravin N.V."/>
        </authorList>
    </citation>
    <scope>NUCLEOTIDE SEQUENCE</scope>
    <source>
        <strain evidence="5">Bu02</strain>
    </source>
</reference>
<dbReference type="GO" id="GO:0110001">
    <property type="term" value="C:toxin-antitoxin complex"/>
    <property type="evidence" value="ECO:0007669"/>
    <property type="project" value="InterPro"/>
</dbReference>
<dbReference type="Pfam" id="PF01934">
    <property type="entry name" value="HepT-like"/>
    <property type="match status" value="1"/>
</dbReference>
<proteinExistence type="inferred from homology"/>
<dbReference type="EMBL" id="CP062796">
    <property type="protein sequence ID" value="QUL98302.1"/>
    <property type="molecule type" value="Genomic_DNA"/>
</dbReference>
<dbReference type="GO" id="GO:0016787">
    <property type="term" value="F:hydrolase activity"/>
    <property type="evidence" value="ECO:0007669"/>
    <property type="project" value="UniProtKB-KW"/>
</dbReference>
<evidence type="ECO:0000256" key="3">
    <source>
        <dbReference type="ARBA" id="ARBA00022801"/>
    </source>
</evidence>
<evidence type="ECO:0000256" key="1">
    <source>
        <dbReference type="ARBA" id="ARBA00022649"/>
    </source>
</evidence>
<dbReference type="PANTHER" id="PTHR33397:SF3">
    <property type="entry name" value="MRNA NUCLEASE HEPT"/>
    <property type="match status" value="1"/>
</dbReference>
<keyword evidence="3" id="KW-0378">Hydrolase</keyword>
<dbReference type="SUPFAM" id="SSF81593">
    <property type="entry name" value="Nucleotidyltransferase substrate binding subunit/domain"/>
    <property type="match status" value="1"/>
</dbReference>
<sequence length="141" mass="16075">MLNRALIEQRLTMITGYLAELEKMALLSKTEFLGDKTKVAACESYIRRSLEAVFDIGRHILAKTGPVELAMEYKGIARGLAQKGIVDNVLGEKLLQMAGYRNRLVHLYNEVTDEELYGILTENLPDLRDFVRQIRGFLERT</sequence>
<name>A0AAT9LDB5_9FIRM</name>
<dbReference type="GO" id="GO:0004540">
    <property type="term" value="F:RNA nuclease activity"/>
    <property type="evidence" value="ECO:0007669"/>
    <property type="project" value="InterPro"/>
</dbReference>
<dbReference type="InterPro" id="IPR037038">
    <property type="entry name" value="HepT-like_sf"/>
</dbReference>
<dbReference type="Gene3D" id="1.20.120.580">
    <property type="entry name" value="bsu32300-like"/>
    <property type="match status" value="1"/>
</dbReference>
<gene>
    <name evidence="5" type="ORF">IMF26_09795</name>
</gene>
<dbReference type="NCBIfam" id="NF047751">
    <property type="entry name" value="HepT_toxin"/>
    <property type="match status" value="1"/>
</dbReference>
<evidence type="ECO:0000313" key="5">
    <source>
        <dbReference type="EMBL" id="QUL98302.1"/>
    </source>
</evidence>
<evidence type="ECO:0000256" key="2">
    <source>
        <dbReference type="ARBA" id="ARBA00022722"/>
    </source>
</evidence>
<keyword evidence="1" id="KW-1277">Toxin-antitoxin system</keyword>
<comment type="similarity">
    <text evidence="4">Belongs to the HepT RNase toxin family.</text>
</comment>
<reference evidence="5" key="1">
    <citation type="submission" date="2020-10" db="EMBL/GenBank/DDBJ databases">
        <authorList>
            <person name="Kadnikov V."/>
            <person name="Beletsky A.V."/>
            <person name="Mardanov A.V."/>
            <person name="Karnachuk O.V."/>
            <person name="Ravin N.V."/>
        </authorList>
    </citation>
    <scope>NUCLEOTIDE SEQUENCE</scope>
    <source>
        <strain evidence="5">Bu02</strain>
    </source>
</reference>
<dbReference type="AlphaFoldDB" id="A0AAT9LDB5"/>
<accession>A0AAT9LDB5</accession>
<dbReference type="PANTHER" id="PTHR33397">
    <property type="entry name" value="UPF0331 PROTEIN YUTE"/>
    <property type="match status" value="1"/>
</dbReference>
<dbReference type="InterPro" id="IPR008201">
    <property type="entry name" value="HepT-like"/>
</dbReference>
<protein>
    <submittedName>
        <fullName evidence="5">DUF86 domain-containing protein</fullName>
    </submittedName>
</protein>
<dbReference type="KEGG" id="fcz:IMF26_09795"/>